<dbReference type="PANTHER" id="PTHR30160">
    <property type="entry name" value="TETRAACYLDISACCHARIDE 4'-KINASE-RELATED"/>
    <property type="match status" value="1"/>
</dbReference>
<dbReference type="Pfam" id="PF01075">
    <property type="entry name" value="Glyco_transf_9"/>
    <property type="match status" value="1"/>
</dbReference>
<dbReference type="GO" id="GO:0005829">
    <property type="term" value="C:cytosol"/>
    <property type="evidence" value="ECO:0007669"/>
    <property type="project" value="TreeGrafter"/>
</dbReference>
<dbReference type="Gene3D" id="3.40.50.2000">
    <property type="entry name" value="Glycogen Phosphorylase B"/>
    <property type="match status" value="2"/>
</dbReference>
<dbReference type="GO" id="GO:0009244">
    <property type="term" value="P:lipopolysaccharide core region biosynthetic process"/>
    <property type="evidence" value="ECO:0007669"/>
    <property type="project" value="TreeGrafter"/>
</dbReference>
<evidence type="ECO:0000256" key="1">
    <source>
        <dbReference type="ARBA" id="ARBA00022676"/>
    </source>
</evidence>
<evidence type="ECO:0000313" key="3">
    <source>
        <dbReference type="EMBL" id="KAA6232316.1"/>
    </source>
</evidence>
<dbReference type="GO" id="GO:0008713">
    <property type="term" value="F:ADP-heptose-lipopolysaccharide heptosyltransferase activity"/>
    <property type="evidence" value="ECO:0007669"/>
    <property type="project" value="TreeGrafter"/>
</dbReference>
<proteinExistence type="predicted"/>
<accession>A0A5M8IA18</accession>
<organism evidence="3 4">
    <name type="scientific">Chlorobium phaeovibrioides</name>
    <dbReference type="NCBI Taxonomy" id="1094"/>
    <lineage>
        <taxon>Bacteria</taxon>
        <taxon>Pseudomonadati</taxon>
        <taxon>Chlorobiota</taxon>
        <taxon>Chlorobiia</taxon>
        <taxon>Chlorobiales</taxon>
        <taxon>Chlorobiaceae</taxon>
        <taxon>Chlorobium/Pelodictyon group</taxon>
        <taxon>Chlorobium</taxon>
    </lineage>
</organism>
<dbReference type="AlphaFoldDB" id="A0A5M8IA18"/>
<protein>
    <submittedName>
        <fullName evidence="3">Glycosyltransferase family 9 protein</fullName>
    </submittedName>
</protein>
<dbReference type="SUPFAM" id="SSF53756">
    <property type="entry name" value="UDP-Glycosyltransferase/glycogen phosphorylase"/>
    <property type="match status" value="1"/>
</dbReference>
<keyword evidence="2 3" id="KW-0808">Transferase</keyword>
<dbReference type="CDD" id="cd03789">
    <property type="entry name" value="GT9_LPS_heptosyltransferase"/>
    <property type="match status" value="1"/>
</dbReference>
<dbReference type="InterPro" id="IPR002201">
    <property type="entry name" value="Glyco_trans_9"/>
</dbReference>
<keyword evidence="1" id="KW-0328">Glycosyltransferase</keyword>
<dbReference type="Proteomes" id="UP000327458">
    <property type="component" value="Unassembled WGS sequence"/>
</dbReference>
<comment type="caution">
    <text evidence="3">The sequence shown here is derived from an EMBL/GenBank/DDBJ whole genome shotgun (WGS) entry which is preliminary data.</text>
</comment>
<dbReference type="InterPro" id="IPR051199">
    <property type="entry name" value="LPS_LOS_Heptosyltrfase"/>
</dbReference>
<gene>
    <name evidence="3" type="ORF">FP507_03815</name>
</gene>
<dbReference type="EMBL" id="VMRG01000001">
    <property type="protein sequence ID" value="KAA6232316.1"/>
    <property type="molecule type" value="Genomic_DNA"/>
</dbReference>
<reference evidence="3 4" key="1">
    <citation type="submission" date="2019-07" db="EMBL/GenBank/DDBJ databases">
        <title>Draft genome Sequence of Chlorobium phaeovibrioides sp. strain PhvTcv-s14, from the Phylum Chlorobi.</title>
        <authorList>
            <person name="Babenko V."/>
            <person name="Boldyreva D."/>
            <person name="Kanygina A."/>
            <person name="Selezneva O."/>
            <person name="Akopiyan T."/>
            <person name="Lunina O."/>
        </authorList>
    </citation>
    <scope>NUCLEOTIDE SEQUENCE [LARGE SCALE GENOMIC DNA]</scope>
    <source>
        <strain evidence="3 4">GrTcv12</strain>
    </source>
</reference>
<evidence type="ECO:0000256" key="2">
    <source>
        <dbReference type="ARBA" id="ARBA00022679"/>
    </source>
</evidence>
<sequence length="364" mass="41022">MNQPPMQARQKKKKKRQFRQLFARTLQHFAPKRSGSAPFTGKLESIAILAQEKLGDSVLLTPLIRNLRKAFPKLEIHIIAFSEASANFFRNDSDVTAVHQTKREPGRYKREVLKREFDVLFNTKDHPSTHFLLQSVLIKARHKVGHANEFHTGLFDQLITIEHNTHMALKNCAILPLLGVKVTEEECRPCLPPSLLPMEMQIFLRQIDTRRPTGINISAGEANRTWPETKWKELVQSLPDTQFIVLSGPSELESKRNLERSCPNIIPSPATGNLYEASRIVETLELLVTPDTSLIHIASATATPVIGLYREAPQDITRFGPFRIPGELVISPTGEVAGISPDSVKKAVEKQLQRERPASWETSV</sequence>
<name>A0A5M8IA18_CHLPH</name>
<evidence type="ECO:0000313" key="4">
    <source>
        <dbReference type="Proteomes" id="UP000327458"/>
    </source>
</evidence>